<keyword evidence="9 12" id="KW-0573">Peptidoglycan synthesis</keyword>
<dbReference type="NCBIfam" id="TIGR01205">
    <property type="entry name" value="D_ala_D_alaTIGR"/>
    <property type="match status" value="1"/>
</dbReference>
<feature type="binding site" evidence="14">
    <location>
        <begin position="334"/>
        <end position="335"/>
    </location>
    <ligand>
        <name>ATP</name>
        <dbReference type="ChEBI" id="CHEBI:30616"/>
    </ligand>
</feature>
<feature type="binding site" evidence="15">
    <location>
        <position position="335"/>
    </location>
    <ligand>
        <name>Mg(2+)</name>
        <dbReference type="ChEBI" id="CHEBI:18420"/>
        <label>2</label>
    </ligand>
</feature>
<keyword evidence="5 14" id="KW-0547">Nucleotide-binding</keyword>
<evidence type="ECO:0000256" key="11">
    <source>
        <dbReference type="ARBA" id="ARBA00023316"/>
    </source>
</evidence>
<feature type="binding site" evidence="15">
    <location>
        <position position="323"/>
    </location>
    <ligand>
        <name>Mg(2+)</name>
        <dbReference type="ChEBI" id="CHEBI:18420"/>
        <label>1</label>
    </ligand>
</feature>
<dbReference type="EC" id="6.3.2.4" evidence="12"/>
<dbReference type="NCBIfam" id="NF002528">
    <property type="entry name" value="PRK01966.1-4"/>
    <property type="match status" value="1"/>
</dbReference>
<dbReference type="SUPFAM" id="SSF52440">
    <property type="entry name" value="PreATP-grasp domain"/>
    <property type="match status" value="1"/>
</dbReference>
<keyword evidence="12" id="KW-0963">Cytoplasm</keyword>
<dbReference type="PANTHER" id="PTHR23132:SF25">
    <property type="entry name" value="D-ALANINE--D-ALANINE LIGASE A"/>
    <property type="match status" value="1"/>
</dbReference>
<proteinExistence type="inferred from homology"/>
<dbReference type="InterPro" id="IPR000291">
    <property type="entry name" value="D-Ala_lig_Van_CS"/>
</dbReference>
<keyword evidence="11 12" id="KW-0961">Cell wall biogenesis/degradation</keyword>
<dbReference type="GO" id="GO:0005524">
    <property type="term" value="F:ATP binding"/>
    <property type="evidence" value="ECO:0007669"/>
    <property type="project" value="UniProtKB-UniRule"/>
</dbReference>
<keyword evidence="6 16" id="KW-0067">ATP-binding</keyword>
<comment type="similarity">
    <text evidence="2 12">Belongs to the D-alanine--D-alanine ligase family.</text>
</comment>
<evidence type="ECO:0000256" key="5">
    <source>
        <dbReference type="ARBA" id="ARBA00022741"/>
    </source>
</evidence>
<comment type="caution">
    <text evidence="18">The sequence shown here is derived from an EMBL/GenBank/DDBJ whole genome shotgun (WGS) entry which is preliminary data.</text>
</comment>
<dbReference type="GO" id="GO:0005829">
    <property type="term" value="C:cytosol"/>
    <property type="evidence" value="ECO:0007669"/>
    <property type="project" value="TreeGrafter"/>
</dbReference>
<dbReference type="Pfam" id="PF07478">
    <property type="entry name" value="Dala_Dala_lig_C"/>
    <property type="match status" value="1"/>
</dbReference>
<comment type="subcellular location">
    <subcellularLocation>
        <location evidence="12">Cytoplasm</location>
    </subcellularLocation>
</comment>
<feature type="binding site" evidence="14">
    <location>
        <begin position="205"/>
        <end position="206"/>
    </location>
    <ligand>
        <name>ATP</name>
        <dbReference type="ChEBI" id="CHEBI:30616"/>
    </ligand>
</feature>
<evidence type="ECO:0000256" key="4">
    <source>
        <dbReference type="ARBA" id="ARBA00022723"/>
    </source>
</evidence>
<evidence type="ECO:0000313" key="18">
    <source>
        <dbReference type="EMBL" id="OAT68759.1"/>
    </source>
</evidence>
<evidence type="ECO:0000256" key="12">
    <source>
        <dbReference type="HAMAP-Rule" id="MF_00047"/>
    </source>
</evidence>
<evidence type="ECO:0000256" key="1">
    <source>
        <dbReference type="ARBA" id="ARBA00001936"/>
    </source>
</evidence>
<dbReference type="GO" id="GO:0071555">
    <property type="term" value="P:cell wall organization"/>
    <property type="evidence" value="ECO:0007669"/>
    <property type="project" value="UniProtKB-KW"/>
</dbReference>
<dbReference type="GO" id="GO:0008360">
    <property type="term" value="P:regulation of cell shape"/>
    <property type="evidence" value="ECO:0007669"/>
    <property type="project" value="UniProtKB-KW"/>
</dbReference>
<dbReference type="Proteomes" id="UP000186919">
    <property type="component" value="Unassembled WGS sequence"/>
</dbReference>
<dbReference type="RefSeq" id="WP_064629685.1">
    <property type="nucleotide sequence ID" value="NZ_LQYE01000012.1"/>
</dbReference>
<dbReference type="SUPFAM" id="SSF56059">
    <property type="entry name" value="Glutathione synthetase ATP-binding domain-like"/>
    <property type="match status" value="1"/>
</dbReference>
<feature type="binding site" evidence="14">
    <location>
        <begin position="235"/>
        <end position="242"/>
    </location>
    <ligand>
        <name>ATP</name>
        <dbReference type="ChEBI" id="CHEBI:30616"/>
    </ligand>
</feature>
<evidence type="ECO:0000313" key="19">
    <source>
        <dbReference type="Proteomes" id="UP000186919"/>
    </source>
</evidence>
<keyword evidence="4 15" id="KW-0479">Metal-binding</keyword>
<dbReference type="AlphaFoldDB" id="A0A179VA24"/>
<feature type="domain" description="ATP-grasp" evidence="17">
    <location>
        <begin position="161"/>
        <end position="368"/>
    </location>
</feature>
<comment type="cofactor">
    <cofactor evidence="1">
        <name>Mn(2+)</name>
        <dbReference type="ChEBI" id="CHEBI:29035"/>
    </cofactor>
</comment>
<dbReference type="Gene3D" id="3.40.50.20">
    <property type="match status" value="1"/>
</dbReference>
<evidence type="ECO:0000256" key="7">
    <source>
        <dbReference type="ARBA" id="ARBA00022842"/>
    </source>
</evidence>
<dbReference type="UniPathway" id="UPA00219"/>
<keyword evidence="8 12" id="KW-0133">Cell shape</keyword>
<feature type="binding site" evidence="14">
    <location>
        <position position="157"/>
    </location>
    <ligand>
        <name>ATP</name>
        <dbReference type="ChEBI" id="CHEBI:30616"/>
    </ligand>
</feature>
<dbReference type="PROSITE" id="PS00844">
    <property type="entry name" value="DALA_DALA_LIGASE_2"/>
    <property type="match status" value="1"/>
</dbReference>
<dbReference type="PROSITE" id="PS00843">
    <property type="entry name" value="DALA_DALA_LIGASE_1"/>
    <property type="match status" value="1"/>
</dbReference>
<dbReference type="PIRSF" id="PIRSF039102">
    <property type="entry name" value="Ddl/VanB"/>
    <property type="match status" value="1"/>
</dbReference>
<dbReference type="PANTHER" id="PTHR23132">
    <property type="entry name" value="D-ALANINE--D-ALANINE LIGASE"/>
    <property type="match status" value="1"/>
</dbReference>
<sequence>MNDSVARSRADQQRIKVALVFGGRSSEHAISCVSAGSILRNLDPLAYEVVAVGVTPEGGWVLTDGDPSRLAISDRTLPQVTDASGTELVLATDPRRAGQLVNVDSAAAGQVLASVDVVFPVLHGPYGEDGTIQGLLELAGVPYVGAGVLASAAGMDKEFTKKLLAAEGLPIGKYAVIRPRDASLTLDRREDLGLPVFVKPARAGSSFGVSRVTAWEELPAAIAHARRFDPKVIVEAAIIGRELECGVLEFPDGDIRASVLGEIRVEGVRGREDGFYDFETKYLDDTAELDVPAKVDDDVSDQIRELAVAAFRAIDCQGLARVDFFLTEDGPLINEINTMPGFTTISMYPRMWAATGVDYPALLDAMVRTALARGTGLR</sequence>
<protein>
    <recommendedName>
        <fullName evidence="12">D-alanine--D-alanine ligase</fullName>
        <ecNumber evidence="12">6.3.2.4</ecNumber>
    </recommendedName>
    <alternativeName>
        <fullName evidence="12">D-Ala-D-Ala ligase</fullName>
    </alternativeName>
    <alternativeName>
        <fullName evidence="12">D-alanylalanine synthetase</fullName>
    </alternativeName>
</protein>
<feature type="binding site" evidence="14">
    <location>
        <begin position="197"/>
        <end position="199"/>
    </location>
    <ligand>
        <name>ATP</name>
        <dbReference type="ChEBI" id="CHEBI:30616"/>
    </ligand>
</feature>
<dbReference type="InterPro" id="IPR016185">
    <property type="entry name" value="PreATP-grasp_dom_sf"/>
</dbReference>
<evidence type="ECO:0000256" key="8">
    <source>
        <dbReference type="ARBA" id="ARBA00022960"/>
    </source>
</evidence>
<dbReference type="GO" id="GO:0009252">
    <property type="term" value="P:peptidoglycan biosynthetic process"/>
    <property type="evidence" value="ECO:0007669"/>
    <property type="project" value="UniProtKB-UniRule"/>
</dbReference>
<dbReference type="Pfam" id="PF01820">
    <property type="entry name" value="Dala_Dala_lig_N"/>
    <property type="match status" value="1"/>
</dbReference>
<dbReference type="Gene3D" id="3.30.470.20">
    <property type="entry name" value="ATP-grasp fold, B domain"/>
    <property type="match status" value="1"/>
</dbReference>
<dbReference type="HAMAP" id="MF_00047">
    <property type="entry name" value="Dala_Dala_lig"/>
    <property type="match status" value="1"/>
</dbReference>
<comment type="catalytic activity">
    <reaction evidence="12">
        <text>2 D-alanine + ATP = D-alanyl-D-alanine + ADP + phosphate + H(+)</text>
        <dbReference type="Rhea" id="RHEA:11224"/>
        <dbReference type="ChEBI" id="CHEBI:15378"/>
        <dbReference type="ChEBI" id="CHEBI:30616"/>
        <dbReference type="ChEBI" id="CHEBI:43474"/>
        <dbReference type="ChEBI" id="CHEBI:57416"/>
        <dbReference type="ChEBI" id="CHEBI:57822"/>
        <dbReference type="ChEBI" id="CHEBI:456216"/>
        <dbReference type="EC" id="6.3.2.4"/>
    </reaction>
</comment>
<evidence type="ECO:0000256" key="13">
    <source>
        <dbReference type="PIRSR" id="PIRSR039102-1"/>
    </source>
</evidence>
<dbReference type="InterPro" id="IPR011761">
    <property type="entry name" value="ATP-grasp"/>
</dbReference>
<dbReference type="NCBIfam" id="NF002378">
    <property type="entry name" value="PRK01372.1"/>
    <property type="match status" value="1"/>
</dbReference>
<name>A0A179VA24_9MYCO</name>
<dbReference type="PROSITE" id="PS50975">
    <property type="entry name" value="ATP_GRASP"/>
    <property type="match status" value="1"/>
</dbReference>
<evidence type="ECO:0000256" key="3">
    <source>
        <dbReference type="ARBA" id="ARBA00022598"/>
    </source>
</evidence>
<evidence type="ECO:0000256" key="6">
    <source>
        <dbReference type="ARBA" id="ARBA00022840"/>
    </source>
</evidence>
<feature type="active site" evidence="13">
    <location>
        <position position="205"/>
    </location>
</feature>
<feature type="binding site" evidence="15">
    <location>
        <position position="337"/>
    </location>
    <ligand>
        <name>Mg(2+)</name>
        <dbReference type="ChEBI" id="CHEBI:18420"/>
        <label>2</label>
    </ligand>
</feature>
<comment type="function">
    <text evidence="12">Cell wall formation.</text>
</comment>
<dbReference type="GO" id="GO:0008716">
    <property type="term" value="F:D-alanine-D-alanine ligase activity"/>
    <property type="evidence" value="ECO:0007669"/>
    <property type="project" value="UniProtKB-UniRule"/>
</dbReference>
<evidence type="ECO:0000256" key="9">
    <source>
        <dbReference type="ARBA" id="ARBA00022984"/>
    </source>
</evidence>
<dbReference type="FunFam" id="3.30.470.20:FF:000008">
    <property type="entry name" value="D-alanine--D-alanine ligase"/>
    <property type="match status" value="1"/>
</dbReference>
<dbReference type="InterPro" id="IPR005905">
    <property type="entry name" value="D_ala_D_ala"/>
</dbReference>
<evidence type="ECO:0000259" key="17">
    <source>
        <dbReference type="PROSITE" id="PS50975"/>
    </source>
</evidence>
<dbReference type="GO" id="GO:0046872">
    <property type="term" value="F:metal ion binding"/>
    <property type="evidence" value="ECO:0007669"/>
    <property type="project" value="UniProtKB-KW"/>
</dbReference>
<evidence type="ECO:0000256" key="14">
    <source>
        <dbReference type="PIRSR" id="PIRSR039102-2"/>
    </source>
</evidence>
<reference evidence="18 19" key="1">
    <citation type="submission" date="2016-01" db="EMBL/GenBank/DDBJ databases">
        <title>Mycobacterium immunogenum strain CD11_6 genome sequencing and assembly.</title>
        <authorList>
            <person name="Kaur G."/>
            <person name="Nair G.R."/>
            <person name="Mayilraj S."/>
        </authorList>
    </citation>
    <scope>NUCLEOTIDE SEQUENCE [LARGE SCALE GENOMIC DNA]</scope>
    <source>
        <strain evidence="18 19">CD11-6</strain>
    </source>
</reference>
<organism evidence="18 19">
    <name type="scientific">Mycobacteroides immunogenum</name>
    <dbReference type="NCBI Taxonomy" id="83262"/>
    <lineage>
        <taxon>Bacteria</taxon>
        <taxon>Bacillati</taxon>
        <taxon>Actinomycetota</taxon>
        <taxon>Actinomycetes</taxon>
        <taxon>Mycobacteriales</taxon>
        <taxon>Mycobacteriaceae</taxon>
        <taxon>Mycobacteroides</taxon>
    </lineage>
</organism>
<gene>
    <name evidence="12" type="primary">ddl</name>
    <name evidence="18" type="ORF">AWB85_07165</name>
</gene>
<keyword evidence="7 15" id="KW-0460">Magnesium</keyword>
<feature type="binding site" evidence="15">
    <location>
        <position position="335"/>
    </location>
    <ligand>
        <name>Mg(2+)</name>
        <dbReference type="ChEBI" id="CHEBI:18420"/>
        <label>1</label>
    </ligand>
</feature>
<dbReference type="InterPro" id="IPR011127">
    <property type="entry name" value="Dala_Dala_lig_N"/>
</dbReference>
<evidence type="ECO:0000256" key="15">
    <source>
        <dbReference type="PIRSR" id="PIRSR039102-3"/>
    </source>
</evidence>
<feature type="active site" evidence="13">
    <location>
        <position position="27"/>
    </location>
</feature>
<keyword evidence="3 12" id="KW-0436">Ligase</keyword>
<feature type="active site" evidence="13">
    <location>
        <position position="346"/>
    </location>
</feature>
<evidence type="ECO:0000256" key="10">
    <source>
        <dbReference type="ARBA" id="ARBA00023211"/>
    </source>
</evidence>
<evidence type="ECO:0000256" key="2">
    <source>
        <dbReference type="ARBA" id="ARBA00010871"/>
    </source>
</evidence>
<dbReference type="Gene3D" id="3.30.1490.20">
    <property type="entry name" value="ATP-grasp fold, A domain"/>
    <property type="match status" value="1"/>
</dbReference>
<dbReference type="InterPro" id="IPR013815">
    <property type="entry name" value="ATP_grasp_subdomain_1"/>
</dbReference>
<dbReference type="InterPro" id="IPR011095">
    <property type="entry name" value="Dala_Dala_lig_C"/>
</dbReference>
<accession>A0A179VA24</accession>
<keyword evidence="10 15" id="KW-0464">Manganese</keyword>
<evidence type="ECO:0000256" key="16">
    <source>
        <dbReference type="PROSITE-ProRule" id="PRU00409"/>
    </source>
</evidence>
<dbReference type="EMBL" id="LQYE01000012">
    <property type="protein sequence ID" value="OAT68759.1"/>
    <property type="molecule type" value="Genomic_DNA"/>
</dbReference>
<comment type="cofactor">
    <cofactor evidence="15">
        <name>Mg(2+)</name>
        <dbReference type="ChEBI" id="CHEBI:18420"/>
    </cofactor>
    <cofactor evidence="15">
        <name>Mn(2+)</name>
        <dbReference type="ChEBI" id="CHEBI:29035"/>
    </cofactor>
    <text evidence="15">Binds 2 magnesium or manganese ions per subunit.</text>
</comment>
<comment type="pathway">
    <text evidence="12">Cell wall biogenesis; peptidoglycan biosynthesis.</text>
</comment>